<feature type="non-terminal residue" evidence="2">
    <location>
        <position position="1"/>
    </location>
</feature>
<name>A0A162BUH3_9CRUS</name>
<sequence length="76" mass="8980">CIMKFICSEADVGDNQRDRETVFCRQMLHHRMFHWWITSIRQYPLVPALDPTATNQRTDNDGRTQHDEHVEADTHG</sequence>
<evidence type="ECO:0000313" key="3">
    <source>
        <dbReference type="Proteomes" id="UP000076858"/>
    </source>
</evidence>
<evidence type="ECO:0000313" key="2">
    <source>
        <dbReference type="EMBL" id="KZR97630.1"/>
    </source>
</evidence>
<accession>A0A162BUH3</accession>
<keyword evidence="3" id="KW-1185">Reference proteome</keyword>
<dbReference type="AlphaFoldDB" id="A0A162BUH3"/>
<proteinExistence type="predicted"/>
<reference evidence="2 3" key="1">
    <citation type="submission" date="2016-03" db="EMBL/GenBank/DDBJ databases">
        <title>EvidentialGene: Evidence-directed Construction of Genes on Genomes.</title>
        <authorList>
            <person name="Gilbert D.G."/>
            <person name="Choi J.-H."/>
            <person name="Mockaitis K."/>
            <person name="Colbourne J."/>
            <person name="Pfrender M."/>
        </authorList>
    </citation>
    <scope>NUCLEOTIDE SEQUENCE [LARGE SCALE GENOMIC DNA]</scope>
    <source>
        <strain evidence="2 3">Xinb3</strain>
        <tissue evidence="2">Complete organism</tissue>
    </source>
</reference>
<gene>
    <name evidence="2" type="ORF">APZ42_007384</name>
</gene>
<comment type="caution">
    <text evidence="2">The sequence shown here is derived from an EMBL/GenBank/DDBJ whole genome shotgun (WGS) entry which is preliminary data.</text>
</comment>
<dbReference type="Proteomes" id="UP000076858">
    <property type="component" value="Unassembled WGS sequence"/>
</dbReference>
<feature type="non-terminal residue" evidence="2">
    <location>
        <position position="76"/>
    </location>
</feature>
<dbReference type="EMBL" id="LRGB01020652">
    <property type="protein sequence ID" value="KZR97630.1"/>
    <property type="molecule type" value="Genomic_DNA"/>
</dbReference>
<feature type="region of interest" description="Disordered" evidence="1">
    <location>
        <begin position="50"/>
        <end position="76"/>
    </location>
</feature>
<protein>
    <submittedName>
        <fullName evidence="2">Sidestep-like protein</fullName>
    </submittedName>
</protein>
<evidence type="ECO:0000256" key="1">
    <source>
        <dbReference type="SAM" id="MobiDB-lite"/>
    </source>
</evidence>
<feature type="compositionally biased region" description="Basic and acidic residues" evidence="1">
    <location>
        <begin position="58"/>
        <end position="76"/>
    </location>
</feature>
<organism evidence="2 3">
    <name type="scientific">Daphnia magna</name>
    <dbReference type="NCBI Taxonomy" id="35525"/>
    <lineage>
        <taxon>Eukaryota</taxon>
        <taxon>Metazoa</taxon>
        <taxon>Ecdysozoa</taxon>
        <taxon>Arthropoda</taxon>
        <taxon>Crustacea</taxon>
        <taxon>Branchiopoda</taxon>
        <taxon>Diplostraca</taxon>
        <taxon>Cladocera</taxon>
        <taxon>Anomopoda</taxon>
        <taxon>Daphniidae</taxon>
        <taxon>Daphnia</taxon>
    </lineage>
</organism>